<accession>A0A6I4WHM7</accession>
<dbReference type="Proteomes" id="UP000431901">
    <property type="component" value="Unassembled WGS sequence"/>
</dbReference>
<organism evidence="2 3">
    <name type="scientific">Actinomadura rayongensis</name>
    <dbReference type="NCBI Taxonomy" id="1429076"/>
    <lineage>
        <taxon>Bacteria</taxon>
        <taxon>Bacillati</taxon>
        <taxon>Actinomycetota</taxon>
        <taxon>Actinomycetes</taxon>
        <taxon>Streptosporangiales</taxon>
        <taxon>Thermomonosporaceae</taxon>
        <taxon>Actinomadura</taxon>
    </lineage>
</organism>
<dbReference type="EMBL" id="WUTW01000014">
    <property type="protein sequence ID" value="MXQ68370.1"/>
    <property type="molecule type" value="Genomic_DNA"/>
</dbReference>
<proteinExistence type="predicted"/>
<evidence type="ECO:0000313" key="2">
    <source>
        <dbReference type="EMBL" id="MXQ68370.1"/>
    </source>
</evidence>
<feature type="region of interest" description="Disordered" evidence="1">
    <location>
        <begin position="92"/>
        <end position="212"/>
    </location>
</feature>
<dbReference type="AlphaFoldDB" id="A0A6I4WHM7"/>
<feature type="compositionally biased region" description="Low complexity" evidence="1">
    <location>
        <begin position="144"/>
        <end position="156"/>
    </location>
</feature>
<evidence type="ECO:0000313" key="3">
    <source>
        <dbReference type="Proteomes" id="UP000431901"/>
    </source>
</evidence>
<sequence length="212" mass="21023">MTEPEAHGIGRAAGERGALSDEISEVGSPGLERLVAAAQGPAEPEELAGEEAAVAAFRAARAGRAARRARAVTFRALAVGGVVAALGGGAGLAAASGHLPTPGGAPARTHPATRTDAPDRERTGPSGRSAAPRADESPAPRPTPDAAATPSPSRSPVKGDVRATQGVPGDGPPSAKPGRGVTEHPPRRPDKRPKASHTPNAGNGNAPHVGDE</sequence>
<reference evidence="2 3" key="1">
    <citation type="submission" date="2019-12" db="EMBL/GenBank/DDBJ databases">
        <title>Nocardia macrotermitis sp. nov. and Nocardia aurantia sp. nov., isolated from the gut of the fungus growing-termite Macrotermes natalensis.</title>
        <authorList>
            <person name="Christine B."/>
            <person name="Rene B."/>
        </authorList>
    </citation>
    <scope>NUCLEOTIDE SEQUENCE [LARGE SCALE GENOMIC DNA]</scope>
    <source>
        <strain evidence="2 3">DSM 102126</strain>
    </source>
</reference>
<protein>
    <submittedName>
        <fullName evidence="2">Uncharacterized protein</fullName>
    </submittedName>
</protein>
<name>A0A6I4WHM7_9ACTN</name>
<gene>
    <name evidence="2" type="ORF">GQ466_30580</name>
</gene>
<feature type="region of interest" description="Disordered" evidence="1">
    <location>
        <begin position="1"/>
        <end position="22"/>
    </location>
</feature>
<keyword evidence="3" id="KW-1185">Reference proteome</keyword>
<dbReference type="RefSeq" id="WP_161106560.1">
    <property type="nucleotide sequence ID" value="NZ_JBHLYI010000027.1"/>
</dbReference>
<comment type="caution">
    <text evidence="2">The sequence shown here is derived from an EMBL/GenBank/DDBJ whole genome shotgun (WGS) entry which is preliminary data.</text>
</comment>
<evidence type="ECO:0000256" key="1">
    <source>
        <dbReference type="SAM" id="MobiDB-lite"/>
    </source>
</evidence>